<dbReference type="AlphaFoldDB" id="Q2FQ38"/>
<feature type="domain" description="DUF357" evidence="1">
    <location>
        <begin position="106"/>
        <end position="178"/>
    </location>
</feature>
<dbReference type="RefSeq" id="WP_011447820.1">
    <property type="nucleotide sequence ID" value="NC_007796.1"/>
</dbReference>
<evidence type="ECO:0000313" key="3">
    <source>
        <dbReference type="Proteomes" id="UP000001941"/>
    </source>
</evidence>
<dbReference type="InterPro" id="IPR036809">
    <property type="entry name" value="AF1782-like_sf"/>
</dbReference>
<dbReference type="InterPro" id="IPR023140">
    <property type="entry name" value="DUF357"/>
</dbReference>
<sequence length="191" mass="21595">MILSNYYFILMESANNITLLNSRGSPYHALGIEICEMITSYLQDSVYFQKNGDIVNQYASLVYAHGWLSAGVFLGLYNISFGTLDFSDIEFPDHYDSLHLYEKTERYHSMLETAINSVSCFPGKGSPLTLAADKSLNEVKKSLKRGEELMKDGETIPALGYLCYGYGWLDTSVRAGLLQVHHNFHLFTTEF</sequence>
<reference evidence="3" key="1">
    <citation type="journal article" date="2016" name="Stand. Genomic Sci.">
        <title>Complete genome sequence of Methanospirillum hungatei type strain JF1.</title>
        <authorList>
            <person name="Gunsalus R.P."/>
            <person name="Cook L.E."/>
            <person name="Crable B."/>
            <person name="Rohlin L."/>
            <person name="McDonald E."/>
            <person name="Mouttaki H."/>
            <person name="Sieber J.R."/>
            <person name="Poweleit N."/>
            <person name="Zhou H."/>
            <person name="Lapidus A.L."/>
            <person name="Daligault H.E."/>
            <person name="Land M."/>
            <person name="Gilna P."/>
            <person name="Ivanova N."/>
            <person name="Kyrpides N."/>
            <person name="Culley D.E."/>
            <person name="McInerney M.J."/>
        </authorList>
    </citation>
    <scope>NUCLEOTIDE SEQUENCE [LARGE SCALE GENOMIC DNA]</scope>
    <source>
        <strain evidence="3">ATCC 27890 / DSM 864 / NBRC 100397 / JF-1</strain>
    </source>
</reference>
<dbReference type="Pfam" id="PF04010">
    <property type="entry name" value="DUF357"/>
    <property type="match status" value="2"/>
</dbReference>
<organism evidence="2 3">
    <name type="scientific">Methanospirillum hungatei JF-1 (strain ATCC 27890 / DSM 864 / NBRC 100397 / JF-1)</name>
    <dbReference type="NCBI Taxonomy" id="323259"/>
    <lineage>
        <taxon>Archaea</taxon>
        <taxon>Methanobacteriati</taxon>
        <taxon>Methanobacteriota</taxon>
        <taxon>Stenosarchaea group</taxon>
        <taxon>Methanomicrobia</taxon>
        <taxon>Methanomicrobiales</taxon>
        <taxon>Methanospirillaceae</taxon>
        <taxon>Methanospirillum</taxon>
    </lineage>
</organism>
<evidence type="ECO:0000259" key="1">
    <source>
        <dbReference type="Pfam" id="PF04010"/>
    </source>
</evidence>
<feature type="domain" description="DUF357" evidence="1">
    <location>
        <begin position="5"/>
        <end position="76"/>
    </location>
</feature>
<dbReference type="InParanoid" id="Q2FQ38"/>
<dbReference type="SUPFAM" id="SSF158372">
    <property type="entry name" value="AF1782-like"/>
    <property type="match status" value="2"/>
</dbReference>
<dbReference type="Proteomes" id="UP000001941">
    <property type="component" value="Chromosome"/>
</dbReference>
<accession>Q2FQ38</accession>
<protein>
    <recommendedName>
        <fullName evidence="1">DUF357 domain-containing protein</fullName>
    </recommendedName>
</protein>
<dbReference type="EMBL" id="CP000254">
    <property type="protein sequence ID" value="ABD40541.1"/>
    <property type="molecule type" value="Genomic_DNA"/>
</dbReference>
<proteinExistence type="predicted"/>
<dbReference type="EnsemblBacteria" id="ABD40541">
    <property type="protein sequence ID" value="ABD40541"/>
    <property type="gene ID" value="Mhun_0789"/>
</dbReference>
<dbReference type="GeneID" id="25393460"/>
<keyword evidence="3" id="KW-1185">Reference proteome</keyword>
<dbReference type="HOGENOM" id="CLU_1405979_0_0_2"/>
<evidence type="ECO:0000313" key="2">
    <source>
        <dbReference type="EMBL" id="ABD40541.1"/>
    </source>
</evidence>
<dbReference type="KEGG" id="mhu:Mhun_0789"/>
<dbReference type="STRING" id="323259.Mhun_0789"/>
<gene>
    <name evidence="2" type="ordered locus">Mhun_0789</name>
</gene>
<name>Q2FQ38_METHJ</name>
<dbReference type="Gene3D" id="1.20.1270.90">
    <property type="entry name" value="AF1782-like"/>
    <property type="match status" value="2"/>
</dbReference>
<dbReference type="eggNOG" id="arCOG01224">
    <property type="taxonomic scope" value="Archaea"/>
</dbReference>